<feature type="compositionally biased region" description="Basic and acidic residues" evidence="1">
    <location>
        <begin position="360"/>
        <end position="369"/>
    </location>
</feature>
<name>A0A1B0GHJ1_LUTLO</name>
<accession>A0A1B0GHJ1</accession>
<dbReference type="GO" id="GO:0099122">
    <property type="term" value="F:RNA polymerase II C-terminal domain binding"/>
    <property type="evidence" value="ECO:0007669"/>
    <property type="project" value="InterPro"/>
</dbReference>
<keyword evidence="4" id="KW-1185">Reference proteome</keyword>
<feature type="region of interest" description="Disordered" evidence="1">
    <location>
        <begin position="360"/>
        <end position="401"/>
    </location>
</feature>
<feature type="domain" description="PCIF1 WW" evidence="2">
    <location>
        <begin position="181"/>
        <end position="326"/>
    </location>
</feature>
<dbReference type="GO" id="GO:0016422">
    <property type="term" value="F:mRNA (2'-O-methyladenosine-N6-)-methyltransferase activity"/>
    <property type="evidence" value="ECO:0007669"/>
    <property type="project" value="InterPro"/>
</dbReference>
<evidence type="ECO:0000313" key="3">
    <source>
        <dbReference type="EnsemblMetazoa" id="LLOJ001499-PA"/>
    </source>
</evidence>
<dbReference type="EnsemblMetazoa" id="LLOJ001499-RA">
    <property type="protein sequence ID" value="LLOJ001499-PA"/>
    <property type="gene ID" value="LLOJ001499"/>
</dbReference>
<dbReference type="InterPro" id="IPR039881">
    <property type="entry name" value="PCIF1-like"/>
</dbReference>
<dbReference type="InterPro" id="IPR022035">
    <property type="entry name" value="PCIF1_WW"/>
</dbReference>
<feature type="compositionally biased region" description="Polar residues" evidence="1">
    <location>
        <begin position="372"/>
        <end position="387"/>
    </location>
</feature>
<dbReference type="GO" id="GO:0005634">
    <property type="term" value="C:nucleus"/>
    <property type="evidence" value="ECO:0007669"/>
    <property type="project" value="TreeGrafter"/>
</dbReference>
<protein>
    <recommendedName>
        <fullName evidence="2">PCIF1 WW domain-containing protein</fullName>
    </recommendedName>
</protein>
<dbReference type="EMBL" id="AJWK01005226">
    <property type="status" value="NOT_ANNOTATED_CDS"/>
    <property type="molecule type" value="Genomic_DNA"/>
</dbReference>
<proteinExistence type="predicted"/>
<dbReference type="Pfam" id="PF12237">
    <property type="entry name" value="PCIF1_WW"/>
    <property type="match status" value="1"/>
</dbReference>
<dbReference type="PANTHER" id="PTHR21727:SF0">
    <property type="entry name" value="MRNA (2'-O-METHYLADENOSINE-N(6)-)-METHYLTRANSFERASE"/>
    <property type="match status" value="1"/>
</dbReference>
<evidence type="ECO:0000313" key="4">
    <source>
        <dbReference type="Proteomes" id="UP000092461"/>
    </source>
</evidence>
<dbReference type="Proteomes" id="UP000092461">
    <property type="component" value="Unassembled WGS sequence"/>
</dbReference>
<reference evidence="3" key="1">
    <citation type="submission" date="2020-05" db="UniProtKB">
        <authorList>
            <consortium name="EnsemblMetazoa"/>
        </authorList>
    </citation>
    <scope>IDENTIFICATION</scope>
    <source>
        <strain evidence="3">Jacobina</strain>
    </source>
</reference>
<dbReference type="PANTHER" id="PTHR21727">
    <property type="entry name" value="PHOSPHORYLATED CTD INTERACTING FACTOR 1"/>
    <property type="match status" value="1"/>
</dbReference>
<dbReference type="VEuPathDB" id="VectorBase:LLONM1_001612"/>
<evidence type="ECO:0000259" key="2">
    <source>
        <dbReference type="Pfam" id="PF12237"/>
    </source>
</evidence>
<dbReference type="AlphaFoldDB" id="A0A1B0GHJ1"/>
<sequence length="401" mass="46556">MERKSIDRGIDPLLPSQCFPEVSPSMFREIMNDIPIKIVKPIFTGAARKQLSQYAEAAKISLRVVQHQLVNVSHISWRRVRESVETLCKKVYHISVEHVRRIRERHVQLLSESGIHEPPLVPHPPPIARKVWCYPVQFMIPSPRMPVVEYIQDRDHMVIKYSQTSQSQPDTQYINHTHLQKLEQLYRFSCYDDKKFELFIGRVFCVLKRYQTFLCNTSPASQEAELTQASLPVTVFECLNRHFGVTFECFASPLNCYFRQYCSAFSDTDTYFGSRGPFLDFKPISGSFQVHPPYCEELIDATLQHIDKLLTESSEPLRSKVNVKSVHGTMVFWLQNNAGFSRWNPTDSRVEALLEAFRPGRERERDKIPQAEPTNSSQPTPEATTAEVNMMLNKKERKRKF</sequence>
<evidence type="ECO:0000256" key="1">
    <source>
        <dbReference type="SAM" id="MobiDB-lite"/>
    </source>
</evidence>
<organism evidence="3 4">
    <name type="scientific">Lutzomyia longipalpis</name>
    <name type="common">Sand fly</name>
    <dbReference type="NCBI Taxonomy" id="7200"/>
    <lineage>
        <taxon>Eukaryota</taxon>
        <taxon>Metazoa</taxon>
        <taxon>Ecdysozoa</taxon>
        <taxon>Arthropoda</taxon>
        <taxon>Hexapoda</taxon>
        <taxon>Insecta</taxon>
        <taxon>Pterygota</taxon>
        <taxon>Neoptera</taxon>
        <taxon>Endopterygota</taxon>
        <taxon>Diptera</taxon>
        <taxon>Nematocera</taxon>
        <taxon>Psychodoidea</taxon>
        <taxon>Psychodidae</taxon>
        <taxon>Lutzomyia</taxon>
        <taxon>Lutzomyia</taxon>
    </lineage>
</organism>
<dbReference type="VEuPathDB" id="VectorBase:LLOJ001499"/>